<keyword evidence="3" id="KW-1185">Reference proteome</keyword>
<proteinExistence type="predicted"/>
<dbReference type="AlphaFoldDB" id="A0A8T0S529"/>
<organism evidence="2 3">
    <name type="scientific">Panicum virgatum</name>
    <name type="common">Blackwell switchgrass</name>
    <dbReference type="NCBI Taxonomy" id="38727"/>
    <lineage>
        <taxon>Eukaryota</taxon>
        <taxon>Viridiplantae</taxon>
        <taxon>Streptophyta</taxon>
        <taxon>Embryophyta</taxon>
        <taxon>Tracheophyta</taxon>
        <taxon>Spermatophyta</taxon>
        <taxon>Magnoliopsida</taxon>
        <taxon>Liliopsida</taxon>
        <taxon>Poales</taxon>
        <taxon>Poaceae</taxon>
        <taxon>PACMAD clade</taxon>
        <taxon>Panicoideae</taxon>
        <taxon>Panicodae</taxon>
        <taxon>Paniceae</taxon>
        <taxon>Panicinae</taxon>
        <taxon>Panicum</taxon>
        <taxon>Panicum sect. Hiantes</taxon>
    </lineage>
</organism>
<sequence length="226" mass="24220">MRGPGLRGGPDSSEVRSPSCLRLSACLSQDTWRLRTFPSRGTVPDCCRENRTSDRRVAPLTTPTCHRSPCRRPAPHAAVEAAPPRWGPNTDPPRSRRPPLLPRTTPVHTTSSGMCPCAAASTPIGSSAAAEAGAQPPTARAAFLATSRAFPSAAARSVSWGDRLLPARAWRLFLSGCSVGIVSERKGERGGGGGPESEIRPPPVPERCLTRPRTRLVPAKRTEEWH</sequence>
<evidence type="ECO:0000313" key="3">
    <source>
        <dbReference type="Proteomes" id="UP000823388"/>
    </source>
</evidence>
<dbReference type="Proteomes" id="UP000823388">
    <property type="component" value="Chromosome 5N"/>
</dbReference>
<dbReference type="EMBL" id="CM029046">
    <property type="protein sequence ID" value="KAG2592168.1"/>
    <property type="molecule type" value="Genomic_DNA"/>
</dbReference>
<gene>
    <name evidence="2" type="ORF">PVAP13_5NG529386</name>
</gene>
<name>A0A8T0S529_PANVG</name>
<feature type="compositionally biased region" description="Low complexity" evidence="1">
    <location>
        <begin position="75"/>
        <end position="84"/>
    </location>
</feature>
<reference evidence="2" key="1">
    <citation type="submission" date="2020-05" db="EMBL/GenBank/DDBJ databases">
        <title>WGS assembly of Panicum virgatum.</title>
        <authorList>
            <person name="Lovell J.T."/>
            <person name="Jenkins J."/>
            <person name="Shu S."/>
            <person name="Juenger T.E."/>
            <person name="Schmutz J."/>
        </authorList>
    </citation>
    <scope>NUCLEOTIDE SEQUENCE</scope>
    <source>
        <strain evidence="2">AP13</strain>
    </source>
</reference>
<evidence type="ECO:0000256" key="1">
    <source>
        <dbReference type="SAM" id="MobiDB-lite"/>
    </source>
</evidence>
<feature type="region of interest" description="Disordered" evidence="1">
    <location>
        <begin position="184"/>
        <end position="226"/>
    </location>
</feature>
<evidence type="ECO:0000313" key="2">
    <source>
        <dbReference type="EMBL" id="KAG2592168.1"/>
    </source>
</evidence>
<protein>
    <submittedName>
        <fullName evidence="2">Uncharacterized protein</fullName>
    </submittedName>
</protein>
<comment type="caution">
    <text evidence="2">The sequence shown here is derived from an EMBL/GenBank/DDBJ whole genome shotgun (WGS) entry which is preliminary data.</text>
</comment>
<accession>A0A8T0S529</accession>
<feature type="region of interest" description="Disordered" evidence="1">
    <location>
        <begin position="58"/>
        <end position="112"/>
    </location>
</feature>